<dbReference type="InterPro" id="IPR011335">
    <property type="entry name" value="Restrct_endonuc-II-like"/>
</dbReference>
<dbReference type="AlphaFoldDB" id="A0A645GXX8"/>
<dbReference type="SUPFAM" id="SSF52980">
    <property type="entry name" value="Restriction endonuclease-like"/>
    <property type="match status" value="1"/>
</dbReference>
<dbReference type="EMBL" id="VSSQ01082503">
    <property type="protein sequence ID" value="MPN31106.1"/>
    <property type="molecule type" value="Genomic_DNA"/>
</dbReference>
<dbReference type="GO" id="GO:0016787">
    <property type="term" value="F:hydrolase activity"/>
    <property type="evidence" value="ECO:0007669"/>
    <property type="project" value="UniProtKB-KW"/>
</dbReference>
<keyword evidence="1" id="KW-0378">Hydrolase</keyword>
<organism evidence="1">
    <name type="scientific">bioreactor metagenome</name>
    <dbReference type="NCBI Taxonomy" id="1076179"/>
    <lineage>
        <taxon>unclassified sequences</taxon>
        <taxon>metagenomes</taxon>
        <taxon>ecological metagenomes</taxon>
    </lineage>
</organism>
<keyword evidence="1" id="KW-0547">Nucleotide-binding</keyword>
<protein>
    <submittedName>
        <fullName evidence="1">ATP-dependent helicase/nuclease subunit A</fullName>
        <ecNumber evidence="1">3.6.4.12</ecNumber>
    </submittedName>
</protein>
<dbReference type="GO" id="GO:0003678">
    <property type="term" value="F:DNA helicase activity"/>
    <property type="evidence" value="ECO:0007669"/>
    <property type="project" value="UniProtKB-EC"/>
</dbReference>
<keyword evidence="1" id="KW-0067">ATP-binding</keyword>
<gene>
    <name evidence="1" type="primary">addA_34</name>
    <name evidence="1" type="ORF">SDC9_178580</name>
</gene>
<comment type="caution">
    <text evidence="1">The sequence shown here is derived from an EMBL/GenBank/DDBJ whole genome shotgun (WGS) entry which is preliminary data.</text>
</comment>
<dbReference type="InterPro" id="IPR011604">
    <property type="entry name" value="PDDEXK-like_dom_sf"/>
</dbReference>
<keyword evidence="1" id="KW-0347">Helicase</keyword>
<dbReference type="Gene3D" id="3.90.320.10">
    <property type="match status" value="1"/>
</dbReference>
<dbReference type="EC" id="3.6.4.12" evidence="1"/>
<accession>A0A645GXX8</accession>
<sequence>MRLFYVALTRVKENAILIDYSNEEEPSPIDLPLAKSFHSFLKFVSFRNGMVKQYQKTDVELIDTDKKGETTQSSLIIKSIEMAKDKIETRRPSMISVSEDQNQYVALGTKIHYLLEIANYETKDTNFIKDSKLRKCVDRVLNDELFNGINNSNLRHEFEFFDEENGVNGIIDCLIIRQNQVDIVDFKLKNINKEEYIDQVNAYRNYISKLTSLPVRAYLLAVVTGEKEEVYE</sequence>
<evidence type="ECO:0000313" key="1">
    <source>
        <dbReference type="EMBL" id="MPN31106.1"/>
    </source>
</evidence>
<proteinExistence type="predicted"/>
<name>A0A645GXX8_9ZZZZ</name>
<reference evidence="1" key="1">
    <citation type="submission" date="2019-08" db="EMBL/GenBank/DDBJ databases">
        <authorList>
            <person name="Kucharzyk K."/>
            <person name="Murdoch R.W."/>
            <person name="Higgins S."/>
            <person name="Loffler F."/>
        </authorList>
    </citation>
    <scope>NUCLEOTIDE SEQUENCE</scope>
</reference>